<dbReference type="InterPro" id="IPR036318">
    <property type="entry name" value="FAD-bd_PCMH-like_sf"/>
</dbReference>
<feature type="domain" description="FAD-binding PCMH-type" evidence="6">
    <location>
        <begin position="62"/>
        <end position="170"/>
    </location>
</feature>
<dbReference type="EMBL" id="VGLS01000668">
    <property type="protein sequence ID" value="MBM3225730.1"/>
    <property type="molecule type" value="Genomic_DNA"/>
</dbReference>
<evidence type="ECO:0000256" key="3">
    <source>
        <dbReference type="ARBA" id="ARBA00022630"/>
    </source>
</evidence>
<dbReference type="PANTHER" id="PTHR42973">
    <property type="entry name" value="BINDING OXIDOREDUCTASE, PUTATIVE (AFU_ORTHOLOGUE AFUA_1G17690)-RELATED"/>
    <property type="match status" value="1"/>
</dbReference>
<dbReference type="GO" id="GO:0071949">
    <property type="term" value="F:FAD binding"/>
    <property type="evidence" value="ECO:0007669"/>
    <property type="project" value="InterPro"/>
</dbReference>
<feature type="non-terminal residue" evidence="7">
    <location>
        <position position="170"/>
    </location>
</feature>
<evidence type="ECO:0000256" key="5">
    <source>
        <dbReference type="ARBA" id="ARBA00023002"/>
    </source>
</evidence>
<organism evidence="7 8">
    <name type="scientific">Tectimicrobiota bacterium</name>
    <dbReference type="NCBI Taxonomy" id="2528274"/>
    <lineage>
        <taxon>Bacteria</taxon>
        <taxon>Pseudomonadati</taxon>
        <taxon>Nitrospinota/Tectimicrobiota group</taxon>
        <taxon>Candidatus Tectimicrobiota</taxon>
    </lineage>
</organism>
<evidence type="ECO:0000313" key="7">
    <source>
        <dbReference type="EMBL" id="MBM3225730.1"/>
    </source>
</evidence>
<keyword evidence="5" id="KW-0560">Oxidoreductase</keyword>
<comment type="similarity">
    <text evidence="2">Belongs to the oxygen-dependent FAD-linked oxidoreductase family.</text>
</comment>
<dbReference type="AlphaFoldDB" id="A0A937W5U3"/>
<dbReference type="InterPro" id="IPR006094">
    <property type="entry name" value="Oxid_FAD_bind_N"/>
</dbReference>
<dbReference type="Pfam" id="PF01565">
    <property type="entry name" value="FAD_binding_4"/>
    <property type="match status" value="1"/>
</dbReference>
<dbReference type="InterPro" id="IPR016169">
    <property type="entry name" value="FAD-bd_PCMH_sub2"/>
</dbReference>
<dbReference type="Gene3D" id="3.30.465.10">
    <property type="match status" value="1"/>
</dbReference>
<name>A0A937W5U3_UNCTE</name>
<dbReference type="Proteomes" id="UP000712673">
    <property type="component" value="Unassembled WGS sequence"/>
</dbReference>
<proteinExistence type="inferred from homology"/>
<keyword evidence="3" id="KW-0285">Flavoprotein</keyword>
<dbReference type="GO" id="GO:0016491">
    <property type="term" value="F:oxidoreductase activity"/>
    <property type="evidence" value="ECO:0007669"/>
    <property type="project" value="UniProtKB-KW"/>
</dbReference>
<evidence type="ECO:0000313" key="8">
    <source>
        <dbReference type="Proteomes" id="UP000712673"/>
    </source>
</evidence>
<evidence type="ECO:0000256" key="1">
    <source>
        <dbReference type="ARBA" id="ARBA00001974"/>
    </source>
</evidence>
<gene>
    <name evidence="7" type="ORF">FJZ47_18295</name>
</gene>
<evidence type="ECO:0000259" key="6">
    <source>
        <dbReference type="PROSITE" id="PS51387"/>
    </source>
</evidence>
<dbReference type="PROSITE" id="PS51387">
    <property type="entry name" value="FAD_PCMH"/>
    <property type="match status" value="1"/>
</dbReference>
<dbReference type="InterPro" id="IPR016166">
    <property type="entry name" value="FAD-bd_PCMH"/>
</dbReference>
<dbReference type="PANTHER" id="PTHR42973:SF39">
    <property type="entry name" value="FAD-BINDING PCMH-TYPE DOMAIN-CONTAINING PROTEIN"/>
    <property type="match status" value="1"/>
</dbReference>
<sequence length="170" mass="17765">MPSASTALLTAPVLSRRSVLKGLTAVPLVTVATAVTSSADVTFVQPGDAAYAQHRQVFNKRIRLQPAVIAVCKTEAGVQSAVTYARERQLPIAIKSGGHGFEGYALNERGLVIDLSAMRQIVLSTDQQLTVEPGCTLAPLYDYLLPRGRLLPTGSCGGVGLAGLTLGGGY</sequence>
<comment type="caution">
    <text evidence="7">The sequence shown here is derived from an EMBL/GenBank/DDBJ whole genome shotgun (WGS) entry which is preliminary data.</text>
</comment>
<comment type="cofactor">
    <cofactor evidence="1">
        <name>FAD</name>
        <dbReference type="ChEBI" id="CHEBI:57692"/>
    </cofactor>
</comment>
<accession>A0A937W5U3</accession>
<reference evidence="7" key="1">
    <citation type="submission" date="2019-03" db="EMBL/GenBank/DDBJ databases">
        <title>Lake Tanganyika Metagenome-Assembled Genomes (MAGs).</title>
        <authorList>
            <person name="Tran P."/>
        </authorList>
    </citation>
    <scope>NUCLEOTIDE SEQUENCE</scope>
    <source>
        <strain evidence="7">K_DeepCast_65m_m2_066</strain>
    </source>
</reference>
<dbReference type="SUPFAM" id="SSF56176">
    <property type="entry name" value="FAD-binding/transporter-associated domain-like"/>
    <property type="match status" value="1"/>
</dbReference>
<evidence type="ECO:0000256" key="4">
    <source>
        <dbReference type="ARBA" id="ARBA00022827"/>
    </source>
</evidence>
<dbReference type="InterPro" id="IPR050416">
    <property type="entry name" value="FAD-linked_Oxidoreductase"/>
</dbReference>
<evidence type="ECO:0000256" key="2">
    <source>
        <dbReference type="ARBA" id="ARBA00005466"/>
    </source>
</evidence>
<keyword evidence="4" id="KW-0274">FAD</keyword>
<protein>
    <submittedName>
        <fullName evidence="7">FAD-dependent oxidoreductase</fullName>
    </submittedName>
</protein>